<evidence type="ECO:0000256" key="12">
    <source>
        <dbReference type="ARBA" id="ARBA00034000"/>
    </source>
</evidence>
<dbReference type="SMART" id="SM00936">
    <property type="entry name" value="PBP5_C"/>
    <property type="match status" value="1"/>
</dbReference>
<evidence type="ECO:0000259" key="17">
    <source>
        <dbReference type="SMART" id="SM00936"/>
    </source>
</evidence>
<comment type="function">
    <text evidence="1">Removes C-terminal D-alanyl residues from sugar-peptide cell wall precursors.</text>
</comment>
<feature type="active site" description="Acyl-ester intermediate" evidence="13">
    <location>
        <position position="74"/>
    </location>
</feature>
<dbReference type="InterPro" id="IPR012338">
    <property type="entry name" value="Beta-lactam/transpept-like"/>
</dbReference>
<evidence type="ECO:0000256" key="13">
    <source>
        <dbReference type="PIRSR" id="PIRSR618044-1"/>
    </source>
</evidence>
<feature type="binding site" evidence="14">
    <location>
        <position position="236"/>
    </location>
    <ligand>
        <name>substrate</name>
    </ligand>
</feature>
<sequence>MLNTITRMVAFAALALSFAAGAQTPTLNPTPNPPAAMPTPAAPQLGASNYILVDFHSGRTLVDHNADERADIASMTKLMTTYVVFQELARGNIALGDVVPVSEKAWRTGGSRMFIEPGMQVTVEDLILGIVIQSGNDACVAMAEFLAGTEDAFAGVMNHYAEQLGMNNSHFMNSTGLPDENHYSTARDMAILSAAIIREFPEQYAWFSQKEFTFNDIRQHNRNNLLWRDPAVDGLKTGHTEAAGYCLAASAKRDGMRLISVVMGSASEQSRASESQGLLNYGFRFFETVQLYKAGDELARARVWKGEGEEVGIGIGQDLFVTIPRGRYDDLEARVELPPTLEAPIEAGQSLGRLTVALDGETVVDQGLQALAAVEQAGFFGRSWDSTRLWVGGLFGGDDEEDADDE</sequence>
<evidence type="ECO:0000313" key="18">
    <source>
        <dbReference type="EMBL" id="KAA9131078.1"/>
    </source>
</evidence>
<comment type="catalytic activity">
    <reaction evidence="12">
        <text>Preferential cleavage: (Ac)2-L-Lys-D-Ala-|-D-Ala. Also transpeptidation of peptidyl-alanyl moieties that are N-acyl substituents of D-alanine.</text>
        <dbReference type="EC" id="3.4.16.4"/>
    </reaction>
</comment>
<evidence type="ECO:0000256" key="4">
    <source>
        <dbReference type="ARBA" id="ARBA00012448"/>
    </source>
</evidence>
<keyword evidence="8" id="KW-0378">Hydrolase</keyword>
<feature type="chain" id="PRO_5024398806" description="serine-type D-Ala-D-Ala carboxypeptidase" evidence="16">
    <location>
        <begin position="23"/>
        <end position="406"/>
    </location>
</feature>
<keyword evidence="7 16" id="KW-0732">Signal</keyword>
<name>A0A5N0T8M9_9GAMM</name>
<dbReference type="InterPro" id="IPR015956">
    <property type="entry name" value="Peniciliin-bd_prot_C_sf"/>
</dbReference>
<dbReference type="Gene3D" id="3.40.710.10">
    <property type="entry name" value="DD-peptidase/beta-lactamase superfamily"/>
    <property type="match status" value="1"/>
</dbReference>
<dbReference type="Pfam" id="PF07943">
    <property type="entry name" value="PBP5_C"/>
    <property type="match status" value="1"/>
</dbReference>
<evidence type="ECO:0000256" key="11">
    <source>
        <dbReference type="ARBA" id="ARBA00023316"/>
    </source>
</evidence>
<evidence type="ECO:0000256" key="14">
    <source>
        <dbReference type="PIRSR" id="PIRSR618044-2"/>
    </source>
</evidence>
<dbReference type="PRINTS" id="PR00725">
    <property type="entry name" value="DADACBPTASE1"/>
</dbReference>
<keyword evidence="10" id="KW-0573">Peptidoglycan synthesis</keyword>
<comment type="pathway">
    <text evidence="2">Cell wall biogenesis; peptidoglycan biosynthesis.</text>
</comment>
<feature type="domain" description="Peptidase S11 D-Ala-D-Ala carboxypeptidase A C-terminal" evidence="17">
    <location>
        <begin position="286"/>
        <end position="376"/>
    </location>
</feature>
<organism evidence="18 19">
    <name type="scientific">Marinihelvus fidelis</name>
    <dbReference type="NCBI Taxonomy" id="2613842"/>
    <lineage>
        <taxon>Bacteria</taxon>
        <taxon>Pseudomonadati</taxon>
        <taxon>Pseudomonadota</taxon>
        <taxon>Gammaproteobacteria</taxon>
        <taxon>Chromatiales</taxon>
        <taxon>Wenzhouxiangellaceae</taxon>
        <taxon>Marinihelvus</taxon>
    </lineage>
</organism>
<feature type="active site" evidence="13">
    <location>
        <position position="134"/>
    </location>
</feature>
<dbReference type="UniPathway" id="UPA00219"/>
<comment type="similarity">
    <text evidence="3 15">Belongs to the peptidase S11 family.</text>
</comment>
<evidence type="ECO:0000256" key="10">
    <source>
        <dbReference type="ARBA" id="ARBA00022984"/>
    </source>
</evidence>
<dbReference type="InterPro" id="IPR012907">
    <property type="entry name" value="Peptidase_S11_C"/>
</dbReference>
<comment type="caution">
    <text evidence="18">The sequence shown here is derived from an EMBL/GenBank/DDBJ whole genome shotgun (WGS) entry which is preliminary data.</text>
</comment>
<evidence type="ECO:0000256" key="6">
    <source>
        <dbReference type="ARBA" id="ARBA00022670"/>
    </source>
</evidence>
<protein>
    <recommendedName>
        <fullName evidence="4">serine-type D-Ala-D-Ala carboxypeptidase</fullName>
        <ecNumber evidence="4">3.4.16.4</ecNumber>
    </recommendedName>
</protein>
<evidence type="ECO:0000256" key="5">
    <source>
        <dbReference type="ARBA" id="ARBA00022645"/>
    </source>
</evidence>
<gene>
    <name evidence="18" type="ORF">F3N42_11760</name>
</gene>
<dbReference type="Proteomes" id="UP000325372">
    <property type="component" value="Unassembled WGS sequence"/>
</dbReference>
<dbReference type="AlphaFoldDB" id="A0A5N0T8M9"/>
<dbReference type="PANTHER" id="PTHR21581:SF6">
    <property type="entry name" value="TRAFFICKING PROTEIN PARTICLE COMPLEX SUBUNIT 12"/>
    <property type="match status" value="1"/>
</dbReference>
<evidence type="ECO:0000256" key="16">
    <source>
        <dbReference type="SAM" id="SignalP"/>
    </source>
</evidence>
<dbReference type="EMBL" id="VYXP01000006">
    <property type="protein sequence ID" value="KAA9131078.1"/>
    <property type="molecule type" value="Genomic_DNA"/>
</dbReference>
<reference evidence="18 19" key="1">
    <citation type="submission" date="2019-09" db="EMBL/GenBank/DDBJ databases">
        <title>Wenzhouxiangella sp. Genome sequencing and assembly.</title>
        <authorList>
            <person name="Zhang R."/>
        </authorList>
    </citation>
    <scope>NUCLEOTIDE SEQUENCE [LARGE SCALE GENOMIC DNA]</scope>
    <source>
        <strain evidence="18 19">W260</strain>
    </source>
</reference>
<dbReference type="PANTHER" id="PTHR21581">
    <property type="entry name" value="D-ALANYL-D-ALANINE CARBOXYPEPTIDASE"/>
    <property type="match status" value="1"/>
</dbReference>
<evidence type="ECO:0000256" key="1">
    <source>
        <dbReference type="ARBA" id="ARBA00003217"/>
    </source>
</evidence>
<dbReference type="GO" id="GO:0009252">
    <property type="term" value="P:peptidoglycan biosynthetic process"/>
    <property type="evidence" value="ECO:0007669"/>
    <property type="project" value="UniProtKB-UniPathway"/>
</dbReference>
<evidence type="ECO:0000256" key="3">
    <source>
        <dbReference type="ARBA" id="ARBA00007164"/>
    </source>
</evidence>
<dbReference type="GO" id="GO:0008360">
    <property type="term" value="P:regulation of cell shape"/>
    <property type="evidence" value="ECO:0007669"/>
    <property type="project" value="UniProtKB-KW"/>
</dbReference>
<evidence type="ECO:0000256" key="7">
    <source>
        <dbReference type="ARBA" id="ARBA00022729"/>
    </source>
</evidence>
<dbReference type="Pfam" id="PF00768">
    <property type="entry name" value="Peptidase_S11"/>
    <property type="match status" value="1"/>
</dbReference>
<dbReference type="SUPFAM" id="SSF69189">
    <property type="entry name" value="Penicillin-binding protein associated domain"/>
    <property type="match status" value="1"/>
</dbReference>
<evidence type="ECO:0000256" key="15">
    <source>
        <dbReference type="RuleBase" id="RU004016"/>
    </source>
</evidence>
<dbReference type="GO" id="GO:0006508">
    <property type="term" value="P:proteolysis"/>
    <property type="evidence" value="ECO:0007669"/>
    <property type="project" value="UniProtKB-KW"/>
</dbReference>
<dbReference type="InterPro" id="IPR037167">
    <property type="entry name" value="Peptidase_S11_C_sf"/>
</dbReference>
<feature type="signal peptide" evidence="16">
    <location>
        <begin position="1"/>
        <end position="22"/>
    </location>
</feature>
<dbReference type="GO" id="GO:0071555">
    <property type="term" value="P:cell wall organization"/>
    <property type="evidence" value="ECO:0007669"/>
    <property type="project" value="UniProtKB-KW"/>
</dbReference>
<evidence type="ECO:0000256" key="2">
    <source>
        <dbReference type="ARBA" id="ARBA00004752"/>
    </source>
</evidence>
<evidence type="ECO:0000256" key="8">
    <source>
        <dbReference type="ARBA" id="ARBA00022801"/>
    </source>
</evidence>
<dbReference type="InterPro" id="IPR001967">
    <property type="entry name" value="Peptidase_S11_N"/>
</dbReference>
<evidence type="ECO:0000313" key="19">
    <source>
        <dbReference type="Proteomes" id="UP000325372"/>
    </source>
</evidence>
<dbReference type="SUPFAM" id="SSF56601">
    <property type="entry name" value="beta-lactamase/transpeptidase-like"/>
    <property type="match status" value="1"/>
</dbReference>
<keyword evidence="5 18" id="KW-0121">Carboxypeptidase</keyword>
<keyword evidence="11" id="KW-0961">Cell wall biogenesis/degradation</keyword>
<keyword evidence="6" id="KW-0645">Protease</keyword>
<dbReference type="EC" id="3.4.16.4" evidence="4"/>
<dbReference type="Gene3D" id="2.60.410.10">
    <property type="entry name" value="D-Ala-D-Ala carboxypeptidase, C-terminal domain"/>
    <property type="match status" value="1"/>
</dbReference>
<dbReference type="InterPro" id="IPR018044">
    <property type="entry name" value="Peptidase_S11"/>
</dbReference>
<keyword evidence="19" id="KW-1185">Reference proteome</keyword>
<evidence type="ECO:0000256" key="9">
    <source>
        <dbReference type="ARBA" id="ARBA00022960"/>
    </source>
</evidence>
<dbReference type="GO" id="GO:0009002">
    <property type="term" value="F:serine-type D-Ala-D-Ala carboxypeptidase activity"/>
    <property type="evidence" value="ECO:0007669"/>
    <property type="project" value="UniProtKB-EC"/>
</dbReference>
<keyword evidence="9" id="KW-0133">Cell shape</keyword>
<proteinExistence type="inferred from homology"/>
<feature type="active site" description="Proton acceptor" evidence="13">
    <location>
        <position position="77"/>
    </location>
</feature>
<accession>A0A5N0T8M9</accession>